<dbReference type="Pfam" id="PF16168">
    <property type="entry name" value="AIDA"/>
    <property type="match status" value="1"/>
</dbReference>
<dbReference type="SUPFAM" id="SSF103515">
    <property type="entry name" value="Autotransporter"/>
    <property type="match status" value="1"/>
</dbReference>
<dbReference type="Pfam" id="PF03212">
    <property type="entry name" value="Pertactin"/>
    <property type="match status" value="1"/>
</dbReference>
<protein>
    <submittedName>
        <fullName evidence="5">Outer membrane autotransporter barrel domain-containing protein</fullName>
    </submittedName>
</protein>
<evidence type="ECO:0000256" key="1">
    <source>
        <dbReference type="ARBA" id="ARBA00022729"/>
    </source>
</evidence>
<dbReference type="PRINTS" id="PR01484">
    <property type="entry name" value="PRTACTNFAMLY"/>
</dbReference>
<feature type="signal peptide" evidence="3">
    <location>
        <begin position="1"/>
        <end position="23"/>
    </location>
</feature>
<comment type="caution">
    <text evidence="5">The sequence shown here is derived from an EMBL/GenBank/DDBJ whole genome shotgun (WGS) entry which is preliminary data.</text>
</comment>
<name>A0A2C6DIS5_9GAMM</name>
<evidence type="ECO:0000259" key="4">
    <source>
        <dbReference type="PROSITE" id="PS51208"/>
    </source>
</evidence>
<dbReference type="InterPro" id="IPR012332">
    <property type="entry name" value="Autotransporter_pectin_lyase_C"/>
</dbReference>
<evidence type="ECO:0000313" key="6">
    <source>
        <dbReference type="Proteomes" id="UP000224974"/>
    </source>
</evidence>
<proteinExistence type="predicted"/>
<dbReference type="Gene3D" id="2.160.20.20">
    <property type="match status" value="1"/>
</dbReference>
<gene>
    <name evidence="5" type="ORF">CRN84_04610</name>
</gene>
<keyword evidence="6" id="KW-1185">Reference proteome</keyword>
<evidence type="ECO:0000256" key="3">
    <source>
        <dbReference type="SAM" id="SignalP"/>
    </source>
</evidence>
<dbReference type="InterPro" id="IPR005546">
    <property type="entry name" value="Autotransporte_beta"/>
</dbReference>
<dbReference type="InterPro" id="IPR036709">
    <property type="entry name" value="Autotransporte_beta_dom_sf"/>
</dbReference>
<dbReference type="STRING" id="1111728.GCA_000427805_02930"/>
<dbReference type="Gene3D" id="2.40.128.130">
    <property type="entry name" value="Autotransporter beta-domain"/>
    <property type="match status" value="1"/>
</dbReference>
<dbReference type="OrthoDB" id="6477647at2"/>
<dbReference type="PANTHER" id="PTHR35037">
    <property type="entry name" value="C-TERMINAL REGION OF AIDA-LIKE PROTEIN"/>
    <property type="match status" value="1"/>
</dbReference>
<evidence type="ECO:0000313" key="5">
    <source>
        <dbReference type="EMBL" id="PHI28653.1"/>
    </source>
</evidence>
<dbReference type="InterPro" id="IPR011050">
    <property type="entry name" value="Pectin_lyase_fold/virulence"/>
</dbReference>
<feature type="chain" id="PRO_5013174704" evidence="3">
    <location>
        <begin position="24"/>
        <end position="861"/>
    </location>
</feature>
<dbReference type="NCBIfam" id="TIGR01414">
    <property type="entry name" value="autotrans_barl"/>
    <property type="match status" value="1"/>
</dbReference>
<accession>A0A2C6DIS5</accession>
<dbReference type="NCBIfam" id="TIGR04415">
    <property type="entry name" value="O_hepto_targRPT"/>
    <property type="match status" value="2"/>
</dbReference>
<dbReference type="GO" id="GO:0019867">
    <property type="term" value="C:outer membrane"/>
    <property type="evidence" value="ECO:0007669"/>
    <property type="project" value="InterPro"/>
</dbReference>
<sequence length="861" mass="90583">MKTKLSFVALSIFSALTFSQTAAADTFCRADQSATWGGGSTFEGELTGQECIEIGAGPSDGNGIDYAGTGINMELQDGSIVSVLGYLKDSNVNSGATVFVGKVANIAWDGYVFNAPALATNININTGGLVRVQDGGTLKDSTVNGGKAYISNSGTTDYAGLAVNNTVSNGGNLYAYLGGISEGTQVNSQGFEYVQQTGQSTGTVVNSGGVQMLTSAGTAINTTVNAGGKQQISSNSIAEGSVINKDGLQYVINTGTANNTIVRGTQFIFMNNSVAGTATNTKLYDGGVQNVQQGGKAIGVELFDNSIQKVLADSFAENVVINNNAKSWVTANGKIFNTTVNDQGQLQLVAGEGASGAYADSVKLNGTDTALFVIAAANDTDSVQIDRLEGNGKVQFKTTAASDDTLTYSQLNVDNLSGNMHFFFNTSIENGRGDYLTIKQSSGQHLVTVADSGVEITDPMQRSLDLITDTNGGSSFSLASLGGTQINAVDGGTYMYYLNNRTESGKGEIWYLSAKEGEAVTPEPEPQPEPEPGGEIPGGIIPLPEVEIPGEIPGTGGITTPGTDAILSMASAPQLIFNNELNNLRFRKGALQQNDGAAGAWVRTIGNKTNVSSDHTHFKMEQSGLEIGADKVVSYDSGKAFFGGFTSYGNVDVKHQRGGTSKVDSYSVGVYATYFDRSGVYIDSVLKYNHFKNDLQAQSTNGSAINGSYNQNALGGSVEVGYNTMVADSFWIEPYSKLSYVQVQGKDVALNNGMKANINNQDSLNTELGINVGKDFTVGASSVVTPYAKMAWNHEYIDNNTTVINHRNSFNTNLSGDVAKVGLGVNASLSKQVSLFAEMDYSKGNKIENPIAANLGLRYNF</sequence>
<reference evidence="6" key="1">
    <citation type="submission" date="2017-09" db="EMBL/GenBank/DDBJ databases">
        <title>FDA dAtabase for Regulatory Grade micrObial Sequences (FDA-ARGOS): Supporting development and validation of Infectious Disease Dx tests.</title>
        <authorList>
            <person name="Minogue T."/>
            <person name="Wolcott M."/>
            <person name="Wasieloski L."/>
            <person name="Aguilar W."/>
            <person name="Moore D."/>
            <person name="Tallon L."/>
            <person name="Sadzewicz L."/>
            <person name="Ott S."/>
            <person name="Zhao X."/>
            <person name="Nagaraj S."/>
            <person name="Vavikolanu K."/>
            <person name="Aluvathingal J."/>
            <person name="Nadendla S."/>
            <person name="Sichtig H."/>
        </authorList>
    </citation>
    <scope>NUCLEOTIDE SEQUENCE [LARGE SCALE GENOMIC DNA]</scope>
    <source>
        <strain evidence="6">FDAARGOS_387</strain>
    </source>
</reference>
<dbReference type="RefSeq" id="WP_029095323.1">
    <property type="nucleotide sequence ID" value="NZ_PDDX01000001.1"/>
</dbReference>
<dbReference type="SUPFAM" id="SSF51126">
    <property type="entry name" value="Pectin lyase-like"/>
    <property type="match status" value="1"/>
</dbReference>
<dbReference type="InterPro" id="IPR051551">
    <property type="entry name" value="Autotransporter_adhesion"/>
</dbReference>
<dbReference type="PROSITE" id="PS51208">
    <property type="entry name" value="AUTOTRANSPORTER"/>
    <property type="match status" value="1"/>
</dbReference>
<organism evidence="5 6">
    <name type="scientific">Budvicia aquatica</name>
    <dbReference type="NCBI Taxonomy" id="82979"/>
    <lineage>
        <taxon>Bacteria</taxon>
        <taxon>Pseudomonadati</taxon>
        <taxon>Pseudomonadota</taxon>
        <taxon>Gammaproteobacteria</taxon>
        <taxon>Enterobacterales</taxon>
        <taxon>Budviciaceae</taxon>
        <taxon>Budvicia</taxon>
    </lineage>
</organism>
<evidence type="ECO:0000256" key="2">
    <source>
        <dbReference type="SAM" id="MobiDB-lite"/>
    </source>
</evidence>
<dbReference type="PANTHER" id="PTHR35037:SF7">
    <property type="entry name" value="AUTOTRANSPORTER"/>
    <property type="match status" value="1"/>
</dbReference>
<dbReference type="Pfam" id="PF03797">
    <property type="entry name" value="Autotransporter"/>
    <property type="match status" value="1"/>
</dbReference>
<dbReference type="InterPro" id="IPR003991">
    <property type="entry name" value="Pertactin_virulence_factor"/>
</dbReference>
<dbReference type="InterPro" id="IPR004899">
    <property type="entry name" value="Pertactin_central"/>
</dbReference>
<dbReference type="InterPro" id="IPR006315">
    <property type="entry name" value="OM_autotransptr_brl_dom"/>
</dbReference>
<feature type="domain" description="Autotransporter" evidence="4">
    <location>
        <begin position="593"/>
        <end position="861"/>
    </location>
</feature>
<feature type="region of interest" description="Disordered" evidence="2">
    <location>
        <begin position="518"/>
        <end position="541"/>
    </location>
</feature>
<dbReference type="SMART" id="SM00869">
    <property type="entry name" value="Autotransporter"/>
    <property type="match status" value="1"/>
</dbReference>
<keyword evidence="1 3" id="KW-0732">Signal</keyword>
<dbReference type="Proteomes" id="UP000224974">
    <property type="component" value="Unassembled WGS sequence"/>
</dbReference>
<dbReference type="EMBL" id="PDDX01000001">
    <property type="protein sequence ID" value="PHI28653.1"/>
    <property type="molecule type" value="Genomic_DNA"/>
</dbReference>
<dbReference type="AlphaFoldDB" id="A0A2C6DIS5"/>
<dbReference type="InterPro" id="IPR030930">
    <property type="entry name" value="AIDA"/>
</dbReference>